<feature type="region of interest" description="Disordered" evidence="1">
    <location>
        <begin position="1"/>
        <end position="141"/>
    </location>
</feature>
<gene>
    <name evidence="2" type="ORF">FRACA_670007</name>
</gene>
<protein>
    <submittedName>
        <fullName evidence="2">Uncharacterized protein</fullName>
    </submittedName>
</protein>
<dbReference type="AlphaFoldDB" id="A0A2I2L073"/>
<evidence type="ECO:0000256" key="1">
    <source>
        <dbReference type="SAM" id="MobiDB-lite"/>
    </source>
</evidence>
<reference evidence="2 3" key="1">
    <citation type="submission" date="2017-06" db="EMBL/GenBank/DDBJ databases">
        <authorList>
            <person name="Kim H.J."/>
            <person name="Triplett B.A."/>
        </authorList>
    </citation>
    <scope>NUCLEOTIDE SEQUENCE [LARGE SCALE GENOMIC DNA]</scope>
    <source>
        <strain evidence="2">FRACA_ARgP5</strain>
    </source>
</reference>
<evidence type="ECO:0000313" key="2">
    <source>
        <dbReference type="EMBL" id="SNQ51300.1"/>
    </source>
</evidence>
<organism evidence="2 3">
    <name type="scientific">Frankia canadensis</name>
    <dbReference type="NCBI Taxonomy" id="1836972"/>
    <lineage>
        <taxon>Bacteria</taxon>
        <taxon>Bacillati</taxon>
        <taxon>Actinomycetota</taxon>
        <taxon>Actinomycetes</taxon>
        <taxon>Frankiales</taxon>
        <taxon>Frankiaceae</taxon>
        <taxon>Frankia</taxon>
    </lineage>
</organism>
<evidence type="ECO:0000313" key="3">
    <source>
        <dbReference type="Proteomes" id="UP000234331"/>
    </source>
</evidence>
<name>A0A2I2L073_9ACTN</name>
<sequence length="191" mass="19017">MRGPDDAGDDVADLAVVRRQRPGQRHPGDLVGPAGLGLDRHRGDGDVGGQPQLQASGGRGLLLGGDREGQAGVAARGGGRRLDRDVGGGRAGEQTRRGRDHTGENAGTPSGVGHEVLSEIPRAVGSDGSGPSRDRPSDAGGKVLACKRKACHAAPIPGGVAGTIALARPGVVPAVDSPALSVICQPVPNAG</sequence>
<dbReference type="Proteomes" id="UP000234331">
    <property type="component" value="Unassembled WGS sequence"/>
</dbReference>
<keyword evidence="3" id="KW-1185">Reference proteome</keyword>
<proteinExistence type="predicted"/>
<dbReference type="EMBL" id="FZMO01000533">
    <property type="protein sequence ID" value="SNQ51300.1"/>
    <property type="molecule type" value="Genomic_DNA"/>
</dbReference>
<feature type="compositionally biased region" description="Basic and acidic residues" evidence="1">
    <location>
        <begin position="80"/>
        <end position="103"/>
    </location>
</feature>
<accession>A0A2I2L073</accession>
<feature type="compositionally biased region" description="Acidic residues" evidence="1">
    <location>
        <begin position="1"/>
        <end position="12"/>
    </location>
</feature>